<dbReference type="Pfam" id="PF00072">
    <property type="entry name" value="Response_reg"/>
    <property type="match status" value="2"/>
</dbReference>
<evidence type="ECO:0000256" key="2">
    <source>
        <dbReference type="ARBA" id="ARBA00004370"/>
    </source>
</evidence>
<dbReference type="KEGG" id="eaj:Q3M24_04775"/>
<dbReference type="SMART" id="SM00065">
    <property type="entry name" value="GAF"/>
    <property type="match status" value="1"/>
</dbReference>
<name>A0AAU8LXZ6_9BACT</name>
<dbReference type="Gene3D" id="6.10.340.10">
    <property type="match status" value="1"/>
</dbReference>
<evidence type="ECO:0000259" key="14">
    <source>
        <dbReference type="PROSITE" id="PS50885"/>
    </source>
</evidence>
<dbReference type="Pfam" id="PF13185">
    <property type="entry name" value="GAF_2"/>
    <property type="match status" value="1"/>
</dbReference>
<dbReference type="CDD" id="cd16922">
    <property type="entry name" value="HATPase_EvgS-ArcB-TorS-like"/>
    <property type="match status" value="1"/>
</dbReference>
<evidence type="ECO:0000256" key="8">
    <source>
        <dbReference type="PROSITE-ProRule" id="PRU00169"/>
    </source>
</evidence>
<dbReference type="FunFam" id="3.30.565.10:FF:000010">
    <property type="entry name" value="Sensor histidine kinase RcsC"/>
    <property type="match status" value="1"/>
</dbReference>
<dbReference type="Pfam" id="PF00672">
    <property type="entry name" value="HAMP"/>
    <property type="match status" value="1"/>
</dbReference>
<organism evidence="15">
    <name type="scientific">Candidatus Electrothrix aestuarii</name>
    <dbReference type="NCBI Taxonomy" id="3062594"/>
    <lineage>
        <taxon>Bacteria</taxon>
        <taxon>Pseudomonadati</taxon>
        <taxon>Thermodesulfobacteriota</taxon>
        <taxon>Desulfobulbia</taxon>
        <taxon>Desulfobulbales</taxon>
        <taxon>Desulfobulbaceae</taxon>
        <taxon>Candidatus Electrothrix</taxon>
    </lineage>
</organism>
<protein>
    <recommendedName>
        <fullName evidence="3">histidine kinase</fullName>
        <ecNumber evidence="3">2.7.13.3</ecNumber>
    </recommendedName>
</protein>
<dbReference type="CDD" id="cd00082">
    <property type="entry name" value="HisKA"/>
    <property type="match status" value="1"/>
</dbReference>
<dbReference type="SUPFAM" id="SSF158472">
    <property type="entry name" value="HAMP domain-like"/>
    <property type="match status" value="1"/>
</dbReference>
<evidence type="ECO:0000256" key="10">
    <source>
        <dbReference type="SAM" id="MobiDB-lite"/>
    </source>
</evidence>
<keyword evidence="6" id="KW-0418">Kinase</keyword>
<dbReference type="InterPro" id="IPR036097">
    <property type="entry name" value="HisK_dim/P_sf"/>
</dbReference>
<evidence type="ECO:0000256" key="4">
    <source>
        <dbReference type="ARBA" id="ARBA00022553"/>
    </source>
</evidence>
<feature type="domain" description="Response regulatory" evidence="13">
    <location>
        <begin position="972"/>
        <end position="1086"/>
    </location>
</feature>
<dbReference type="InterPro" id="IPR005467">
    <property type="entry name" value="His_kinase_dom"/>
</dbReference>
<dbReference type="InterPro" id="IPR029016">
    <property type="entry name" value="GAF-like_dom_sf"/>
</dbReference>
<dbReference type="SUPFAM" id="SSF47384">
    <property type="entry name" value="Homodimeric domain of signal transducing histidine kinase"/>
    <property type="match status" value="1"/>
</dbReference>
<dbReference type="Gene3D" id="3.30.450.40">
    <property type="match status" value="1"/>
</dbReference>
<dbReference type="PROSITE" id="PS50885">
    <property type="entry name" value="HAMP"/>
    <property type="match status" value="1"/>
</dbReference>
<evidence type="ECO:0000256" key="7">
    <source>
        <dbReference type="ARBA" id="ARBA00023012"/>
    </source>
</evidence>
<dbReference type="SMART" id="SM00387">
    <property type="entry name" value="HATPase_c"/>
    <property type="match status" value="1"/>
</dbReference>
<dbReference type="SMART" id="SM00448">
    <property type="entry name" value="REC"/>
    <property type="match status" value="3"/>
</dbReference>
<dbReference type="InterPro" id="IPR011006">
    <property type="entry name" value="CheY-like_superfamily"/>
</dbReference>
<dbReference type="CDD" id="cd00156">
    <property type="entry name" value="REC"/>
    <property type="match status" value="1"/>
</dbReference>
<feature type="domain" description="Histidine kinase" evidence="12">
    <location>
        <begin position="692"/>
        <end position="917"/>
    </location>
</feature>
<evidence type="ECO:0000259" key="13">
    <source>
        <dbReference type="PROSITE" id="PS50110"/>
    </source>
</evidence>
<feature type="region of interest" description="Disordered" evidence="10">
    <location>
        <begin position="941"/>
        <end position="963"/>
    </location>
</feature>
<gene>
    <name evidence="15" type="ORF">Q3M24_04775</name>
</gene>
<dbReference type="Pfam" id="PF00512">
    <property type="entry name" value="HisKA"/>
    <property type="match status" value="1"/>
</dbReference>
<dbReference type="PANTHER" id="PTHR45339">
    <property type="entry name" value="HYBRID SIGNAL TRANSDUCTION HISTIDINE KINASE J"/>
    <property type="match status" value="1"/>
</dbReference>
<dbReference type="PANTHER" id="PTHR45339:SF1">
    <property type="entry name" value="HYBRID SIGNAL TRANSDUCTION HISTIDINE KINASE J"/>
    <property type="match status" value="1"/>
</dbReference>
<dbReference type="SMART" id="SM00304">
    <property type="entry name" value="HAMP"/>
    <property type="match status" value="1"/>
</dbReference>
<proteinExistence type="predicted"/>
<dbReference type="Gene3D" id="3.30.565.10">
    <property type="entry name" value="Histidine kinase-like ATPase, C-terminal domain"/>
    <property type="match status" value="1"/>
</dbReference>
<dbReference type="InterPro" id="IPR004358">
    <property type="entry name" value="Sig_transdc_His_kin-like_C"/>
</dbReference>
<evidence type="ECO:0000256" key="6">
    <source>
        <dbReference type="ARBA" id="ARBA00022777"/>
    </source>
</evidence>
<dbReference type="EC" id="2.7.13.3" evidence="3"/>
<evidence type="ECO:0000256" key="1">
    <source>
        <dbReference type="ARBA" id="ARBA00000085"/>
    </source>
</evidence>
<dbReference type="Pfam" id="PF02518">
    <property type="entry name" value="HATPase_c"/>
    <property type="match status" value="1"/>
</dbReference>
<keyword evidence="9" id="KW-0175">Coiled coil</keyword>
<dbReference type="InterPro" id="IPR003594">
    <property type="entry name" value="HATPase_dom"/>
</dbReference>
<dbReference type="PROSITE" id="PS50109">
    <property type="entry name" value="HIS_KIN"/>
    <property type="match status" value="1"/>
</dbReference>
<dbReference type="GO" id="GO:0000155">
    <property type="term" value="F:phosphorelay sensor kinase activity"/>
    <property type="evidence" value="ECO:0007669"/>
    <property type="project" value="InterPro"/>
</dbReference>
<evidence type="ECO:0000313" key="15">
    <source>
        <dbReference type="EMBL" id="XCN74073.1"/>
    </source>
</evidence>
<feature type="modified residue" description="4-aspartylphosphate" evidence="8">
    <location>
        <position position="1021"/>
    </location>
</feature>
<dbReference type="InterPro" id="IPR001789">
    <property type="entry name" value="Sig_transdc_resp-reg_receiver"/>
</dbReference>
<evidence type="ECO:0000256" key="3">
    <source>
        <dbReference type="ARBA" id="ARBA00012438"/>
    </source>
</evidence>
<evidence type="ECO:0000259" key="12">
    <source>
        <dbReference type="PROSITE" id="PS50109"/>
    </source>
</evidence>
<feature type="domain" description="Response regulatory" evidence="13">
    <location>
        <begin position="1095"/>
        <end position="1210"/>
    </location>
</feature>
<evidence type="ECO:0000256" key="11">
    <source>
        <dbReference type="SAM" id="Phobius"/>
    </source>
</evidence>
<keyword evidence="11" id="KW-0472">Membrane</keyword>
<dbReference type="PRINTS" id="PR00344">
    <property type="entry name" value="BCTRLSENSOR"/>
</dbReference>
<dbReference type="SUPFAM" id="SSF52172">
    <property type="entry name" value="CheY-like"/>
    <property type="match status" value="3"/>
</dbReference>
<comment type="subcellular location">
    <subcellularLocation>
        <location evidence="2">Membrane</location>
    </subcellularLocation>
</comment>
<dbReference type="InterPro" id="IPR036890">
    <property type="entry name" value="HATPase_C_sf"/>
</dbReference>
<evidence type="ECO:0000256" key="9">
    <source>
        <dbReference type="SAM" id="Coils"/>
    </source>
</evidence>
<dbReference type="SMART" id="SM00388">
    <property type="entry name" value="HisKA"/>
    <property type="match status" value="1"/>
</dbReference>
<feature type="transmembrane region" description="Helical" evidence="11">
    <location>
        <begin position="349"/>
        <end position="369"/>
    </location>
</feature>
<dbReference type="InterPro" id="IPR003661">
    <property type="entry name" value="HisK_dim/P_dom"/>
</dbReference>
<sequence>MKASEEQSMHIRGGLGRTLFLTFLLLALGPLSVVSFISFQNATESLQHETTEALRAAMEYKLELIKKYFNEVDIGINLQAELSANVSMMKSLNAAFKKNNISLPDFITTTDWEIINAESGNALRAYQLAHAYQDIYLVDMDGNVLYTASEQHVGDNIFAEGYELRNLLAAYRTTLETGRSALSDYGPHGHEQKKISHFVARALEDDDTGAEIGVLLFELPYTQLDSYMQSHFGLGESGETYLVGADSLLRSTLRSLDNSTLLQTRIETVLLRRWLEEHEKWHRLLDQAPGSGFPGPRTIKKSIYPNYQGVPVVGMYSSLDFLKKWGLHWVLVAEVNEKEAFFSASSLKYIVISLVVTTGVFVLLLSWMITTRLVSPLRQLTLWSEQVADGDLSLLEIAAPSNEIGQLNKSFRKTVMSLQQTAEENNRYDWLQTGQLELDDQLRGDQSLSELSKRIINYLAAYLEAQIGALYIYDKDVLHLQASYACNFGEGLAEQIFPGEGIVGQAALEKKTIFISQVPENYIQVSSALGGRKPDHIVVFPFIYNDKVKAVLELGTFGQLAELQVSFLENVGEKLAIAINGAQARTQLQDALVITTQQTDVLQSQQDELKAANEELEEQAQRLRASEEELQANQDQLMATNEQLEEKNRSLNRQKEKIELANEELKLSRIEIEQKAEEVAKASKYKSEFLANMSHELRTPLNSLLLLAQTLEENRKGNLTADDIESVRIIRKSGKDLLYLINDILDLSKIESGQMILMQDDIVLADLLTELQSTFLHLAEEKGLNLQFNLAKDVPGTIRSDGKRVDQILKNLLSNALKFTEQGTVSVAVSLCSVPLGHPETISIAVQDSGIGIPLEKQKIIFEAFQQADGSTARKYGGTGLGLSISRELASLLGGEICMESNEGVGTTFTLYLPTNMVLMPEQSVPGKRCACPEMQTLSQAPKLAEQSEKVPGGQETKISDDRDNIQEKDRVVLLIEDDARFAALLVRQCREKGLKCLATPNGEEGLMLAERYLPIAIILDLQLPDLSGWEVLESLKNRVETRHIPVHIISAAEVGERALRNKGAVDALQKPVCQEQLELALLNIQKNSQQHIRKLLVADPDAEQRKAVIALIGNHDVQSEEAASGLEISASLKTHRYDCLVMGLDFSDLPVLALLHQLKKDKVFLPPIIIYTDRRLSREENAEIRQYASSVIIKGAMSEERLLDEASLFLHRMVSALPETKQRMIRNLHEDDAIFQGKRILLVDDDMRNIFALAKVLRDRGMETVKAEDGSRALEMLEQEEFDLVLMDIMMPVMDGYETIKRIRAQSQYVDLPIIALTAKAMQDDRSRCLAVGANDYLAKPVDTGRLLALLRLWLYS</sequence>
<dbReference type="InterPro" id="IPR003660">
    <property type="entry name" value="HAMP_dom"/>
</dbReference>
<comment type="catalytic activity">
    <reaction evidence="1">
        <text>ATP + protein L-histidine = ADP + protein N-phospho-L-histidine.</text>
        <dbReference type="EC" id="2.7.13.3"/>
    </reaction>
</comment>
<feature type="modified residue" description="4-aspartylphosphate" evidence="8">
    <location>
        <position position="1289"/>
    </location>
</feature>
<reference evidence="15" key="1">
    <citation type="journal article" date="2024" name="Syst. Appl. Microbiol.">
        <title>First single-strain enrichments of Electrothrix cable bacteria, description of E. aestuarii sp. nov. and E. rattekaaiensis sp. nov., and proposal of a cable bacteria taxonomy following the rules of the SeqCode.</title>
        <authorList>
            <person name="Plum-Jensen L.E."/>
            <person name="Schramm A."/>
            <person name="Marshall I.P.G."/>
        </authorList>
    </citation>
    <scope>NUCLEOTIDE SEQUENCE</scope>
    <source>
        <strain evidence="15">Rat1</strain>
    </source>
</reference>
<dbReference type="SUPFAM" id="SSF55874">
    <property type="entry name" value="ATPase domain of HSP90 chaperone/DNA topoisomerase II/histidine kinase"/>
    <property type="match status" value="1"/>
</dbReference>
<keyword evidence="5" id="KW-0808">Transferase</keyword>
<dbReference type="SUPFAM" id="SSF55781">
    <property type="entry name" value="GAF domain-like"/>
    <property type="match status" value="1"/>
</dbReference>
<dbReference type="GO" id="GO:0016020">
    <property type="term" value="C:membrane"/>
    <property type="evidence" value="ECO:0007669"/>
    <property type="project" value="UniProtKB-SubCell"/>
</dbReference>
<dbReference type="EMBL" id="CP159373">
    <property type="protein sequence ID" value="XCN74073.1"/>
    <property type="molecule type" value="Genomic_DNA"/>
</dbReference>
<keyword evidence="11" id="KW-0812">Transmembrane</keyword>
<dbReference type="InterPro" id="IPR003018">
    <property type="entry name" value="GAF"/>
</dbReference>
<evidence type="ECO:0000256" key="5">
    <source>
        <dbReference type="ARBA" id="ARBA00022679"/>
    </source>
</evidence>
<keyword evidence="4 8" id="KW-0597">Phosphoprotein</keyword>
<dbReference type="CDD" id="cd17546">
    <property type="entry name" value="REC_hyHK_CKI1_RcsC-like"/>
    <property type="match status" value="1"/>
</dbReference>
<keyword evidence="7" id="KW-0902">Two-component regulatory system</keyword>
<feature type="domain" description="Response regulatory" evidence="13">
    <location>
        <begin position="1240"/>
        <end position="1356"/>
    </location>
</feature>
<keyword evidence="11" id="KW-1133">Transmembrane helix</keyword>
<feature type="domain" description="HAMP" evidence="14">
    <location>
        <begin position="371"/>
        <end position="423"/>
    </location>
</feature>
<feature type="coiled-coil region" evidence="9">
    <location>
        <begin position="599"/>
        <end position="682"/>
    </location>
</feature>
<dbReference type="Gene3D" id="1.10.287.130">
    <property type="match status" value="1"/>
</dbReference>
<dbReference type="CDD" id="cd06225">
    <property type="entry name" value="HAMP"/>
    <property type="match status" value="1"/>
</dbReference>
<reference evidence="15" key="2">
    <citation type="submission" date="2024-06" db="EMBL/GenBank/DDBJ databases">
        <authorList>
            <person name="Plum-Jensen L.E."/>
            <person name="Schramm A."/>
            <person name="Marshall I.P.G."/>
        </authorList>
    </citation>
    <scope>NUCLEOTIDE SEQUENCE</scope>
    <source>
        <strain evidence="15">Rat1</strain>
    </source>
</reference>
<comment type="caution">
    <text evidence="8">Lacks conserved residue(s) required for the propagation of feature annotation.</text>
</comment>
<dbReference type="Gene3D" id="3.40.50.2300">
    <property type="match status" value="3"/>
</dbReference>
<dbReference type="PROSITE" id="PS50110">
    <property type="entry name" value="RESPONSE_REGULATORY"/>
    <property type="match status" value="3"/>
</dbReference>
<accession>A0AAU8LXZ6</accession>